<feature type="region of interest" description="Disordered" evidence="2">
    <location>
        <begin position="48"/>
        <end position="76"/>
    </location>
</feature>
<feature type="transmembrane region" description="Helical" evidence="1">
    <location>
        <begin position="1599"/>
        <end position="1625"/>
    </location>
</feature>
<feature type="region of interest" description="Disordered" evidence="2">
    <location>
        <begin position="534"/>
        <end position="557"/>
    </location>
</feature>
<sequence>VSSGLVGALVYSLFTTCLVSFIKLLIWKLHRLLDTKEPIALASTPALESFSAKSTPNPDSRRPTFPSTSDSLSDHDREAFDQELEDRCRRVGQAGLDMADLADALHRNQSIVPRHLPSSTNPRFTPAQEFDQQASGVMTTLKWTNPLPATVSGIQAIPSGLSANTDVSVPPPTHEPVAHLPRDKEDTEEGSPVFSSTSVPFQIEKNNSASSLTPQLIHKRYELLSRTNTLHVPPSGHRTARLPVQRQSSLTSALPCLAVLLLNNLDLSALFYADSDVKRRDLMLDLPLTSYRESMDPIERMLDKQRVSSSRYKPLHTSAAGDVIATRQLPYREPSRLHRSMTAQVDLVRADMEQCRRAIIQMKADLEHLPVGLNHPVAHTGRDLELFDRHPLKRVRAFNAAEPRSSSQRHRRALLSTNLSALRLPSSVVTHFPQTPLHRRLTPTVDMADFDLSDAISFWRQQFNSDVTSRGIRSHSLRQPVRWNLGSASISEGAGHELVARRAHSLRQTQNIGAHLYPIGSRPPLRRPGSALRLQRQESADNGSATTQTYPDCPIRTDAQSSFTADAVPAPSELHLEASSTNNDTDLAQADNVDDELPVPSTSHAPTQVAIRNRLSPAKPESSQCQNPSIVRPVTNLDLNDVDENGKTLYESTLQDQSIPPIKTRYGLATGLIRRPGIRRKGTSSPAQSHTASIPTFQLESQPKPPESGPNLPVDCSSSSSVMCRSAQVDSNLDVPTASTSVPAPHASTNQTVDGLLAQLMGVRSLAEAGLTREQCLAQLRGSDNAEDSENAELDILFAVAAATDKPRDSPKPPTEERSESLCTLALLFDADRAQRHSVVHRPLSRTSSPNRSTPVRRESADSIQPWRPPHRKITRPPSVPNAKVYELQVFPRLPFAITLRVGRLQLDALFDRWLTWWEALLSILMSLLVSVMGYLLLCCSPFSTASVVMFCFAIAGCHYSLVKSVQPDAASPQHGFNRVIVYSRAAFFCLMAAIFVSTTGFVMAPAPYPAIVPAFSKEQPSSLRLASFQTGELSLVGNALFSSSSPLLLPWVSLTDKPLDSAHPVPHLSLQGDRYEQSADDIKPTVTSIELFGSPWSAARLAGFVRSLISTLLLIYPVLFPLGLIPQLNTALTYLLEQIDIHIFGGSGSVGLFSACFSLIRNAVALAIGWWLCLFAVKTEDPRHLWFSVFWAIYLPLCFLQSRLPSNLRLYAALFPCSDFNWRWQTPTWDWIIRLSRFSCLDKLHSKADNVGAKRRYSWFKGDKGRRKREPRVVWWRSWLPFISDMGKKSSSQIKSSESDMADRLLRSPSARRRHLENISALRLQRRVNSQFIRGADRRGLILPGRQFGSSPSFPVGELFLDSPQLSNLRNYSLDEEYLRDDHNTSTDQPVEVNDGKFRDTNFLQDRTTDCFGQRDEVQETGACAELKEPHTPASAPPLTRFHSKSSLHPAGDGRKTTASVDFAMCKQSRQRTLRTKRSTLTGSDSSGEVKRDSLRAKRFKDPLPQLLREALLARLQNDFICCVLWVVAVFGIHASPLVDYATSHALVTRIIVLVTIVNGAFLHYIWPNLRKPYPWLCFTKPQIAPHSRGELLKFEIAYFWLCWIERNVLIPMITVLTVTQSILVMTSKFGHMWTCIIVLVTSMKMLRNGFNASGGRTFLFLLFTELLFTFDFHTHSELFPLNYFFVSIFVNKFIELVHKLHFVYIYTAPFRFTWGSCAHALIQIASVPRILSVICSCNSGTFAISIAHSHSTSPFASILDTTPYRYLVSARKLLTVYNFIVPFGARVG</sequence>
<dbReference type="Proteomes" id="UP000243686">
    <property type="component" value="Unassembled WGS sequence"/>
</dbReference>
<feature type="region of interest" description="Disordered" evidence="2">
    <location>
        <begin position="838"/>
        <end position="878"/>
    </location>
</feature>
<evidence type="ECO:0000256" key="1">
    <source>
        <dbReference type="RuleBase" id="RU367089"/>
    </source>
</evidence>
<feature type="region of interest" description="Disordered" evidence="2">
    <location>
        <begin position="675"/>
        <end position="719"/>
    </location>
</feature>
<comment type="similarity">
    <text evidence="1">Belongs to the pecanex family.</text>
</comment>
<evidence type="ECO:0000313" key="3">
    <source>
        <dbReference type="EMBL" id="OON20264.1"/>
    </source>
</evidence>
<comment type="subcellular location">
    <subcellularLocation>
        <location evidence="1">Membrane</location>
        <topology evidence="1">Multi-pass membrane protein</topology>
    </subcellularLocation>
</comment>
<feature type="compositionally biased region" description="Polar residues" evidence="2">
    <location>
        <begin position="683"/>
        <end position="701"/>
    </location>
</feature>
<feature type="region of interest" description="Disordered" evidence="2">
    <location>
        <begin position="1430"/>
        <end position="1457"/>
    </location>
</feature>
<feature type="compositionally biased region" description="Basic and acidic residues" evidence="2">
    <location>
        <begin position="176"/>
        <end position="185"/>
    </location>
</feature>
<proteinExistence type="inferred from homology"/>
<feature type="transmembrane region" description="Helical" evidence="1">
    <location>
        <begin position="1185"/>
        <end position="1201"/>
    </location>
</feature>
<feature type="transmembrane region" description="Helical" evidence="1">
    <location>
        <begin position="943"/>
        <end position="962"/>
    </location>
</feature>
<keyword evidence="1" id="KW-1133">Transmembrane helix</keyword>
<keyword evidence="1" id="KW-0472">Membrane</keyword>
<keyword evidence="1" id="KW-0812">Transmembrane</keyword>
<dbReference type="InterPro" id="IPR039797">
    <property type="entry name" value="Pecanex"/>
</dbReference>
<feature type="region of interest" description="Disordered" evidence="2">
    <location>
        <begin position="162"/>
        <end position="198"/>
    </location>
</feature>
<feature type="transmembrane region" description="Helical" evidence="1">
    <location>
        <begin position="1115"/>
        <end position="1137"/>
    </location>
</feature>
<dbReference type="GO" id="GO:0016020">
    <property type="term" value="C:membrane"/>
    <property type="evidence" value="ECO:0007669"/>
    <property type="project" value="UniProtKB-SubCell"/>
</dbReference>
<feature type="compositionally biased region" description="Polar residues" evidence="2">
    <location>
        <begin position="845"/>
        <end position="854"/>
    </location>
</feature>
<reference evidence="3 4" key="1">
    <citation type="submission" date="2015-03" db="EMBL/GenBank/DDBJ databases">
        <title>Draft genome of the nematode, Opisthorchis viverrini.</title>
        <authorList>
            <person name="Mitreva M."/>
        </authorList>
    </citation>
    <scope>NUCLEOTIDE SEQUENCE [LARGE SCALE GENOMIC DNA]</scope>
    <source>
        <strain evidence="3">Khon Kaen</strain>
    </source>
</reference>
<evidence type="ECO:0000256" key="2">
    <source>
        <dbReference type="SAM" id="MobiDB-lite"/>
    </source>
</evidence>
<feature type="compositionally biased region" description="Basic residues" evidence="2">
    <location>
        <begin position="1470"/>
        <end position="1479"/>
    </location>
</feature>
<feature type="transmembrane region" description="Helical" evidence="1">
    <location>
        <begin position="1683"/>
        <end position="1708"/>
    </location>
</feature>
<feature type="region of interest" description="Disordered" evidence="2">
    <location>
        <begin position="1470"/>
        <end position="1493"/>
    </location>
</feature>
<feature type="transmembrane region" description="Helical" evidence="1">
    <location>
        <begin position="1149"/>
        <end position="1173"/>
    </location>
</feature>
<feature type="non-terminal residue" evidence="3">
    <location>
        <position position="1"/>
    </location>
</feature>
<name>A0A1S8X0L7_OPIVI</name>
<feature type="region of interest" description="Disordered" evidence="2">
    <location>
        <begin position="616"/>
        <end position="638"/>
    </location>
</feature>
<feature type="transmembrane region" description="Helical" evidence="1">
    <location>
        <begin position="982"/>
        <end position="1005"/>
    </location>
</feature>
<keyword evidence="4" id="KW-1185">Reference proteome</keyword>
<dbReference type="PANTHER" id="PTHR12372:SF7">
    <property type="entry name" value="PROTEIN PECANEX"/>
    <property type="match status" value="1"/>
</dbReference>
<organism evidence="3 4">
    <name type="scientific">Opisthorchis viverrini</name>
    <name type="common">Southeast Asian liver fluke</name>
    <dbReference type="NCBI Taxonomy" id="6198"/>
    <lineage>
        <taxon>Eukaryota</taxon>
        <taxon>Metazoa</taxon>
        <taxon>Spiralia</taxon>
        <taxon>Lophotrochozoa</taxon>
        <taxon>Platyhelminthes</taxon>
        <taxon>Trematoda</taxon>
        <taxon>Digenea</taxon>
        <taxon>Opisthorchiida</taxon>
        <taxon>Opisthorchiata</taxon>
        <taxon>Opisthorchiidae</taxon>
        <taxon>Opisthorchis</taxon>
    </lineage>
</organism>
<evidence type="ECO:0000313" key="4">
    <source>
        <dbReference type="Proteomes" id="UP000243686"/>
    </source>
</evidence>
<protein>
    <recommendedName>
        <fullName evidence="1">Pecanex-like protein</fullName>
    </recommendedName>
</protein>
<accession>A0A1S8X0L7</accession>
<feature type="compositionally biased region" description="Polar residues" evidence="2">
    <location>
        <begin position="540"/>
        <end position="550"/>
    </location>
</feature>
<feature type="transmembrane region" description="Helical" evidence="1">
    <location>
        <begin position="914"/>
        <end position="937"/>
    </location>
</feature>
<feature type="transmembrane region" description="Helical" evidence="1">
    <location>
        <begin position="1548"/>
        <end position="1568"/>
    </location>
</feature>
<dbReference type="EMBL" id="KV892754">
    <property type="protein sequence ID" value="OON20264.1"/>
    <property type="molecule type" value="Genomic_DNA"/>
</dbReference>
<gene>
    <name evidence="3" type="ORF">X801_03856</name>
</gene>
<feature type="transmembrane region" description="Helical" evidence="1">
    <location>
        <begin position="1517"/>
        <end position="1536"/>
    </location>
</feature>
<feature type="transmembrane region" description="Helical" evidence="1">
    <location>
        <begin position="6"/>
        <end position="26"/>
    </location>
</feature>
<dbReference type="PANTHER" id="PTHR12372">
    <property type="entry name" value="PECANEX"/>
    <property type="match status" value="1"/>
</dbReference>